<dbReference type="RefSeq" id="WP_317996197.1">
    <property type="nucleotide sequence ID" value="NZ_AP025523.1"/>
</dbReference>
<protein>
    <submittedName>
        <fullName evidence="2">Uncharacterized protein</fullName>
    </submittedName>
</protein>
<reference evidence="2 3" key="1">
    <citation type="journal article" date="2022" name="ISME Commun">
        <title>Vulcanimicrobium alpinus gen. nov. sp. nov., the first cultivated representative of the candidate phylum 'Eremiobacterota', is a metabolically versatile aerobic anoxygenic phototroph.</title>
        <authorList>
            <person name="Yabe S."/>
            <person name="Muto K."/>
            <person name="Abe K."/>
            <person name="Yokota A."/>
            <person name="Staudigel H."/>
            <person name="Tebo B.M."/>
        </authorList>
    </citation>
    <scope>NUCLEOTIDE SEQUENCE [LARGE SCALE GENOMIC DNA]</scope>
    <source>
        <strain evidence="2 3">WC8-2</strain>
    </source>
</reference>
<name>A0AAN1XSU8_UNVUL</name>
<evidence type="ECO:0000256" key="1">
    <source>
        <dbReference type="SAM" id="MobiDB-lite"/>
    </source>
</evidence>
<gene>
    <name evidence="2" type="ORF">WPS_04090</name>
</gene>
<dbReference type="AlphaFoldDB" id="A0AAN1XSU8"/>
<evidence type="ECO:0000313" key="2">
    <source>
        <dbReference type="EMBL" id="BDE05133.1"/>
    </source>
</evidence>
<dbReference type="EMBL" id="AP025523">
    <property type="protein sequence ID" value="BDE05133.1"/>
    <property type="molecule type" value="Genomic_DNA"/>
</dbReference>
<organism evidence="2 3">
    <name type="scientific">Vulcanimicrobium alpinum</name>
    <dbReference type="NCBI Taxonomy" id="3016050"/>
    <lineage>
        <taxon>Bacteria</taxon>
        <taxon>Bacillati</taxon>
        <taxon>Vulcanimicrobiota</taxon>
        <taxon>Vulcanimicrobiia</taxon>
        <taxon>Vulcanimicrobiales</taxon>
        <taxon>Vulcanimicrobiaceae</taxon>
        <taxon>Vulcanimicrobium</taxon>
    </lineage>
</organism>
<keyword evidence="3" id="KW-1185">Reference proteome</keyword>
<dbReference type="KEGG" id="vab:WPS_04090"/>
<proteinExistence type="predicted"/>
<accession>A0AAN1XSU8</accession>
<evidence type="ECO:0000313" key="3">
    <source>
        <dbReference type="Proteomes" id="UP001317532"/>
    </source>
</evidence>
<feature type="compositionally biased region" description="Low complexity" evidence="1">
    <location>
        <begin position="66"/>
        <end position="80"/>
    </location>
</feature>
<sequence length="100" mass="9611">MRPGRTADEKSAARACSDAVGFFSPEAGCDGVAVTSGLNVVLDAGAPAAKPIAAGRPPGSGERKNAPPVAAPLAAGPLTPEVSEKAKTVVGEAGTAADAS</sequence>
<dbReference type="Proteomes" id="UP001317532">
    <property type="component" value="Chromosome"/>
</dbReference>
<feature type="region of interest" description="Disordered" evidence="1">
    <location>
        <begin position="49"/>
        <end position="83"/>
    </location>
</feature>
<feature type="compositionally biased region" description="Low complexity" evidence="1">
    <location>
        <begin position="49"/>
        <end position="59"/>
    </location>
</feature>